<dbReference type="EMBL" id="JAVHJL010000003">
    <property type="protein sequence ID" value="KAK6507387.1"/>
    <property type="molecule type" value="Genomic_DNA"/>
</dbReference>
<evidence type="ECO:0000256" key="3">
    <source>
        <dbReference type="ARBA" id="ARBA00023242"/>
    </source>
</evidence>
<comment type="caution">
    <text evidence="6">The sequence shown here is derived from an EMBL/GenBank/DDBJ whole genome shotgun (WGS) entry which is preliminary data.</text>
</comment>
<dbReference type="GO" id="GO:0032454">
    <property type="term" value="F:histone H3K9 demethylase activity"/>
    <property type="evidence" value="ECO:0007669"/>
    <property type="project" value="InterPro"/>
</dbReference>
<proteinExistence type="predicted"/>
<dbReference type="GO" id="GO:0003712">
    <property type="term" value="F:transcription coregulator activity"/>
    <property type="evidence" value="ECO:0007669"/>
    <property type="project" value="TreeGrafter"/>
</dbReference>
<keyword evidence="3" id="KW-0539">Nucleus</keyword>
<accession>A0AAV9WEY5</accession>
<dbReference type="Pfam" id="PF02373">
    <property type="entry name" value="JmjC"/>
    <property type="match status" value="1"/>
</dbReference>
<dbReference type="SUPFAM" id="SSF51197">
    <property type="entry name" value="Clavaminate synthase-like"/>
    <property type="match status" value="1"/>
</dbReference>
<dbReference type="GO" id="GO:0000785">
    <property type="term" value="C:chromatin"/>
    <property type="evidence" value="ECO:0007669"/>
    <property type="project" value="TreeGrafter"/>
</dbReference>
<keyword evidence="7" id="KW-1185">Reference proteome</keyword>
<dbReference type="AlphaFoldDB" id="A0AAV9WEY5"/>
<dbReference type="GO" id="GO:0046872">
    <property type="term" value="F:metal ion binding"/>
    <property type="evidence" value="ECO:0007669"/>
    <property type="project" value="UniProtKB-KW"/>
</dbReference>
<dbReference type="Gene3D" id="2.60.120.650">
    <property type="entry name" value="Cupin"/>
    <property type="match status" value="1"/>
</dbReference>
<feature type="compositionally biased region" description="Basic and acidic residues" evidence="4">
    <location>
        <begin position="739"/>
        <end position="762"/>
    </location>
</feature>
<dbReference type="PANTHER" id="PTHR12549">
    <property type="entry name" value="JMJC DOMAIN-CONTAINING HISTONE DEMETHYLATION PROTEIN"/>
    <property type="match status" value="1"/>
</dbReference>
<feature type="region of interest" description="Disordered" evidence="4">
    <location>
        <begin position="109"/>
        <end position="149"/>
    </location>
</feature>
<evidence type="ECO:0000256" key="1">
    <source>
        <dbReference type="ARBA" id="ARBA00004123"/>
    </source>
</evidence>
<gene>
    <name evidence="6" type="ORF">TWF481_005822</name>
</gene>
<feature type="region of interest" description="Disordered" evidence="4">
    <location>
        <begin position="1"/>
        <end position="59"/>
    </location>
</feature>
<feature type="domain" description="JmjC" evidence="5">
    <location>
        <begin position="475"/>
        <end position="648"/>
    </location>
</feature>
<sequence length="779" mass="86517">MAGSKARKPDGTSAQLQTGRRAGKRSRKDEPEHTSQPEPGADGNVDGHGTVPSGPIAATPAHRFTQRMTCQSLKKNGADIIQCQSCIERRNDSGGCRFAGFRAFKLLDPTGSAAPDNVDDIPSKPLKGEAKPPVPNKKRKLNSHPPLPSGLDYRNYALVGDREQHTATRKGKNCLFSTSTPLGTSPMPLSDTDTYIMSKIIPALCKALKRELQHEEQSVHPTIRIAEDPAQRSLCDSCATTLFVISYVCHVCGREYCPDCYDDWIGGGNIRFETCSRNKTHTKEQLLIAVRACEGELKAVVTEMELFLRKSTSPEQQAETKGQDRGKYPVRMLQDEMFAPVYEFTAEDFDEGTFKDIWGMHGHPIIIKDCLDRFNLPWDPEYFINNHGHEDCTLVQTCPPFKNHITKVARFFEQFGKPHGSTDNPNQKGTQSSGFTDEALKLKDWPPADNFGDVFPDLMIDFEHALPEAVAKHVKHNGVYNLTSRFPEGYNKPDLGPKMYNAFPATVQMDGRIGGTTNLHRDITDAINFMMYATSVDDDTDAPGAIWDIFPIGATKYIRDYLDKQFPGQPTDPFHRQNCYLSPEDLEILYTEHGVQSYRILQRPGDAVMIPAGCAHQVRNIKDCIKVAVDFLSPENVEICEYLLQENRAIAERANSSAALVTKKGKESKKMSRVKKEDVLQLWKCLMYYYEGVRGQLRAADPCKAGGKAKEAADTTVADKMNIDKVSDTDTPMAETASLEEKKAGGEDLLKASPPEIDKNDTAAEPSDLEGQGEIIVIT</sequence>
<evidence type="ECO:0000313" key="7">
    <source>
        <dbReference type="Proteomes" id="UP001370758"/>
    </source>
</evidence>
<name>A0AAV9WEY5_9PEZI</name>
<evidence type="ECO:0000256" key="2">
    <source>
        <dbReference type="ARBA" id="ARBA00022723"/>
    </source>
</evidence>
<evidence type="ECO:0000313" key="6">
    <source>
        <dbReference type="EMBL" id="KAK6507387.1"/>
    </source>
</evidence>
<dbReference type="Proteomes" id="UP001370758">
    <property type="component" value="Unassembled WGS sequence"/>
</dbReference>
<comment type="subcellular location">
    <subcellularLocation>
        <location evidence="1">Nucleus</location>
    </subcellularLocation>
</comment>
<dbReference type="GO" id="GO:0006357">
    <property type="term" value="P:regulation of transcription by RNA polymerase II"/>
    <property type="evidence" value="ECO:0007669"/>
    <property type="project" value="TreeGrafter"/>
</dbReference>
<dbReference type="InterPro" id="IPR045109">
    <property type="entry name" value="LSDs-like"/>
</dbReference>
<dbReference type="GO" id="GO:0000118">
    <property type="term" value="C:histone deacetylase complex"/>
    <property type="evidence" value="ECO:0007669"/>
    <property type="project" value="TreeGrafter"/>
</dbReference>
<dbReference type="PANTHER" id="PTHR12549:SF38">
    <property type="entry name" value="JMJC DOMAIN-CONTAINING HISTONE DEMETHYLASE 2, ISOFORM A"/>
    <property type="match status" value="1"/>
</dbReference>
<dbReference type="SMART" id="SM00558">
    <property type="entry name" value="JmjC"/>
    <property type="match status" value="1"/>
</dbReference>
<dbReference type="PROSITE" id="PS51184">
    <property type="entry name" value="JMJC"/>
    <property type="match status" value="1"/>
</dbReference>
<organism evidence="6 7">
    <name type="scientific">Arthrobotrys musiformis</name>
    <dbReference type="NCBI Taxonomy" id="47236"/>
    <lineage>
        <taxon>Eukaryota</taxon>
        <taxon>Fungi</taxon>
        <taxon>Dikarya</taxon>
        <taxon>Ascomycota</taxon>
        <taxon>Pezizomycotina</taxon>
        <taxon>Orbiliomycetes</taxon>
        <taxon>Orbiliales</taxon>
        <taxon>Orbiliaceae</taxon>
        <taxon>Arthrobotrys</taxon>
    </lineage>
</organism>
<evidence type="ECO:0000256" key="4">
    <source>
        <dbReference type="SAM" id="MobiDB-lite"/>
    </source>
</evidence>
<dbReference type="GO" id="GO:0031490">
    <property type="term" value="F:chromatin DNA binding"/>
    <property type="evidence" value="ECO:0007669"/>
    <property type="project" value="TreeGrafter"/>
</dbReference>
<evidence type="ECO:0000259" key="5">
    <source>
        <dbReference type="PROSITE" id="PS51184"/>
    </source>
</evidence>
<keyword evidence="2" id="KW-0479">Metal-binding</keyword>
<dbReference type="InterPro" id="IPR003347">
    <property type="entry name" value="JmjC_dom"/>
</dbReference>
<feature type="region of interest" description="Disordered" evidence="4">
    <location>
        <begin position="724"/>
        <end position="779"/>
    </location>
</feature>
<protein>
    <recommendedName>
        <fullName evidence="5">JmjC domain-containing protein</fullName>
    </recommendedName>
</protein>
<reference evidence="6 7" key="1">
    <citation type="submission" date="2023-08" db="EMBL/GenBank/DDBJ databases">
        <authorList>
            <person name="Palmer J.M."/>
        </authorList>
    </citation>
    <scope>NUCLEOTIDE SEQUENCE [LARGE SCALE GENOMIC DNA]</scope>
    <source>
        <strain evidence="6 7">TWF481</strain>
    </source>
</reference>